<dbReference type="InterPro" id="IPR023214">
    <property type="entry name" value="HAD_sf"/>
</dbReference>
<evidence type="ECO:0000256" key="2">
    <source>
        <dbReference type="ARBA" id="ARBA00022801"/>
    </source>
</evidence>
<evidence type="ECO:0008006" key="5">
    <source>
        <dbReference type="Google" id="ProtNLM"/>
    </source>
</evidence>
<dbReference type="RefSeq" id="WP_093316620.1">
    <property type="nucleotide sequence ID" value="NZ_FOHV01000001.1"/>
</dbReference>
<dbReference type="OrthoDB" id="9781413at2"/>
<dbReference type="PROSITE" id="PS01229">
    <property type="entry name" value="COF_2"/>
    <property type="match status" value="1"/>
</dbReference>
<proteinExistence type="predicted"/>
<dbReference type="InterPro" id="IPR006379">
    <property type="entry name" value="HAD-SF_hydro_IIB"/>
</dbReference>
<evidence type="ECO:0000313" key="3">
    <source>
        <dbReference type="EMBL" id="SES65013.1"/>
    </source>
</evidence>
<gene>
    <name evidence="3" type="ORF">SAMN02583745_00111</name>
</gene>
<keyword evidence="4" id="KW-1185">Reference proteome</keyword>
<dbReference type="GO" id="GO:0005829">
    <property type="term" value="C:cytosol"/>
    <property type="evidence" value="ECO:0007669"/>
    <property type="project" value="TreeGrafter"/>
</dbReference>
<organism evidence="3 4">
    <name type="scientific">Thorsellia anophelis DSM 18579</name>
    <dbReference type="NCBI Taxonomy" id="1123402"/>
    <lineage>
        <taxon>Bacteria</taxon>
        <taxon>Pseudomonadati</taxon>
        <taxon>Pseudomonadota</taxon>
        <taxon>Gammaproteobacteria</taxon>
        <taxon>Enterobacterales</taxon>
        <taxon>Thorselliaceae</taxon>
        <taxon>Thorsellia</taxon>
    </lineage>
</organism>
<protein>
    <recommendedName>
        <fullName evidence="5">Sugar-phosphatase</fullName>
    </recommendedName>
</protein>
<dbReference type="NCBIfam" id="TIGR01484">
    <property type="entry name" value="HAD-SF-IIB"/>
    <property type="match status" value="1"/>
</dbReference>
<dbReference type="SFLD" id="SFLDG01140">
    <property type="entry name" value="C2.B:_Phosphomannomutase_and_P"/>
    <property type="match status" value="1"/>
</dbReference>
<evidence type="ECO:0000313" key="4">
    <source>
        <dbReference type="Proteomes" id="UP000242642"/>
    </source>
</evidence>
<dbReference type="SUPFAM" id="SSF56784">
    <property type="entry name" value="HAD-like"/>
    <property type="match status" value="1"/>
</dbReference>
<dbReference type="CDD" id="cd07516">
    <property type="entry name" value="HAD_Pase"/>
    <property type="match status" value="1"/>
</dbReference>
<evidence type="ECO:0000256" key="1">
    <source>
        <dbReference type="ARBA" id="ARBA00022723"/>
    </source>
</evidence>
<dbReference type="SFLD" id="SFLDG01144">
    <property type="entry name" value="C2.B.4:_PGP_Like"/>
    <property type="match status" value="1"/>
</dbReference>
<dbReference type="PANTHER" id="PTHR10000">
    <property type="entry name" value="PHOSPHOSERINE PHOSPHATASE"/>
    <property type="match status" value="1"/>
</dbReference>
<dbReference type="InterPro" id="IPR036412">
    <property type="entry name" value="HAD-like_sf"/>
</dbReference>
<keyword evidence="2" id="KW-0378">Hydrolase</keyword>
<name>A0A1H9Y9A0_9GAMM</name>
<dbReference type="Gene3D" id="3.40.50.1000">
    <property type="entry name" value="HAD superfamily/HAD-like"/>
    <property type="match status" value="1"/>
</dbReference>
<dbReference type="InterPro" id="IPR000150">
    <property type="entry name" value="Cof"/>
</dbReference>
<dbReference type="NCBIfam" id="TIGR00099">
    <property type="entry name" value="Cof-subfamily"/>
    <property type="match status" value="1"/>
</dbReference>
<dbReference type="AlphaFoldDB" id="A0A1H9Y9A0"/>
<accession>A0A1H9Y9A0</accession>
<dbReference type="STRING" id="1123402.SAMN02583745_00111"/>
<dbReference type="Gene3D" id="3.30.1240.10">
    <property type="match status" value="1"/>
</dbReference>
<dbReference type="GO" id="GO:0000287">
    <property type="term" value="F:magnesium ion binding"/>
    <property type="evidence" value="ECO:0007669"/>
    <property type="project" value="TreeGrafter"/>
</dbReference>
<dbReference type="PROSITE" id="PS01228">
    <property type="entry name" value="COF_1"/>
    <property type="match status" value="1"/>
</dbReference>
<reference evidence="4" key="1">
    <citation type="submission" date="2016-10" db="EMBL/GenBank/DDBJ databases">
        <authorList>
            <person name="Varghese N."/>
            <person name="Submissions S."/>
        </authorList>
    </citation>
    <scope>NUCLEOTIDE SEQUENCE [LARGE SCALE GENOMIC DNA]</scope>
    <source>
        <strain evidence="4">DSM 18579</strain>
    </source>
</reference>
<dbReference type="EMBL" id="FOHV01000001">
    <property type="protein sequence ID" value="SES65013.1"/>
    <property type="molecule type" value="Genomic_DNA"/>
</dbReference>
<keyword evidence="1" id="KW-0479">Metal-binding</keyword>
<dbReference type="GO" id="GO:0016791">
    <property type="term" value="F:phosphatase activity"/>
    <property type="evidence" value="ECO:0007669"/>
    <property type="project" value="TreeGrafter"/>
</dbReference>
<dbReference type="Pfam" id="PF08282">
    <property type="entry name" value="Hydrolase_3"/>
    <property type="match status" value="1"/>
</dbReference>
<sequence>MNIKKHIKLIALDLDGTLLNSSHELSDDNIQAINEAKEQGIKVVLVTGRPFIGTQKFTKQLNMMSDSDYVIVCNGALIMTPNSGEVILENTLNIDDYYYLETLARELGVHFQVFDQNSVYTANRDIGKYTVLESWLTGIPLKFRTREEMPKSMRFPKMMMVDEQDILDNAIAKLPKSIYEQFNVIKSSPNFLEIIAKNVDKGAALKSLANKLNIAQENVMAIGDQGNDISMISYAGFGIAMENAIDELKDIADALTDHHDNNGVANAIRKWALA</sequence>
<dbReference type="NCBIfam" id="NF007806">
    <property type="entry name" value="PRK10513.1"/>
    <property type="match status" value="1"/>
</dbReference>
<dbReference type="Proteomes" id="UP000242642">
    <property type="component" value="Unassembled WGS sequence"/>
</dbReference>
<dbReference type="PANTHER" id="PTHR10000:SF8">
    <property type="entry name" value="HAD SUPERFAMILY HYDROLASE-LIKE, TYPE 3"/>
    <property type="match status" value="1"/>
</dbReference>
<dbReference type="SFLD" id="SFLDS00003">
    <property type="entry name" value="Haloacid_Dehalogenase"/>
    <property type="match status" value="1"/>
</dbReference>